<dbReference type="PANTHER" id="PTHR43245:SF23">
    <property type="entry name" value="NAD(P)-BINDING DOMAIN-CONTAINING PROTEIN"/>
    <property type="match status" value="1"/>
</dbReference>
<dbReference type="EMBL" id="VBAP01000046">
    <property type="protein sequence ID" value="TMI75205.1"/>
    <property type="molecule type" value="Genomic_DNA"/>
</dbReference>
<organism evidence="2 3">
    <name type="scientific">Candidatus Segetimicrobium genomatis</name>
    <dbReference type="NCBI Taxonomy" id="2569760"/>
    <lineage>
        <taxon>Bacteria</taxon>
        <taxon>Bacillati</taxon>
        <taxon>Candidatus Sysuimicrobiota</taxon>
        <taxon>Candidatus Sysuimicrobiia</taxon>
        <taxon>Candidatus Sysuimicrobiales</taxon>
        <taxon>Candidatus Segetimicrobiaceae</taxon>
        <taxon>Candidatus Segetimicrobium</taxon>
    </lineage>
</organism>
<evidence type="ECO:0000313" key="3">
    <source>
        <dbReference type="Proteomes" id="UP000318834"/>
    </source>
</evidence>
<evidence type="ECO:0000259" key="1">
    <source>
        <dbReference type="Pfam" id="PF01370"/>
    </source>
</evidence>
<dbReference type="CDD" id="cd08946">
    <property type="entry name" value="SDR_e"/>
    <property type="match status" value="1"/>
</dbReference>
<dbReference type="PANTHER" id="PTHR43245">
    <property type="entry name" value="BIFUNCTIONAL POLYMYXIN RESISTANCE PROTEIN ARNA"/>
    <property type="match status" value="1"/>
</dbReference>
<proteinExistence type="predicted"/>
<dbReference type="InterPro" id="IPR036291">
    <property type="entry name" value="NAD(P)-bd_dom_sf"/>
</dbReference>
<dbReference type="SUPFAM" id="SSF51735">
    <property type="entry name" value="NAD(P)-binding Rossmann-fold domains"/>
    <property type="match status" value="1"/>
</dbReference>
<dbReference type="InterPro" id="IPR001509">
    <property type="entry name" value="Epimerase_deHydtase"/>
</dbReference>
<dbReference type="Gene3D" id="3.40.50.720">
    <property type="entry name" value="NAD(P)-binding Rossmann-like Domain"/>
    <property type="match status" value="1"/>
</dbReference>
<sequence>MKVLVTGHKGYIGSVLVPMLQTAELDVVGLDSALFGDCTFGDVPPDGPALTIDVRDVGESELSGFDAVIHLAALSNDPLGDVNPACTYAINHRASVRLAELAKCAGVPRFLFASSCSLYGVAGQELLREDAPFHPITPYGESKVRAEQDISKLADDDFSPTFLRNATAYGVSPRLRVDLVVNNLVGFACTTGEIVIQSDGTPWRPLVHVEDVCRAFVAALLAPRELVHNEAFNVGRTEENHQIWELAEMVKAVIPGCSVTYVEGGGPDPRCYRVDSSKLTETLAGFRPQWTVRRGIAELCAAYQRHGLTREQFLGARYCRIKQIQRLQREGQLGPTLRWRSDRMPARL</sequence>
<gene>
    <name evidence="2" type="ORF">E6H05_06910</name>
</gene>
<accession>A0A537IVB0</accession>
<name>A0A537IVB0_9BACT</name>
<feature type="domain" description="NAD-dependent epimerase/dehydratase" evidence="1">
    <location>
        <begin position="3"/>
        <end position="235"/>
    </location>
</feature>
<evidence type="ECO:0000313" key="2">
    <source>
        <dbReference type="EMBL" id="TMI75205.1"/>
    </source>
</evidence>
<reference evidence="2 3" key="1">
    <citation type="journal article" date="2019" name="Nat. Microbiol.">
        <title>Mediterranean grassland soil C-N compound turnover is dependent on rainfall and depth, and is mediated by genomically divergent microorganisms.</title>
        <authorList>
            <person name="Diamond S."/>
            <person name="Andeer P.F."/>
            <person name="Li Z."/>
            <person name="Crits-Christoph A."/>
            <person name="Burstein D."/>
            <person name="Anantharaman K."/>
            <person name="Lane K.R."/>
            <person name="Thomas B.C."/>
            <person name="Pan C."/>
            <person name="Northen T.R."/>
            <person name="Banfield J.F."/>
        </authorList>
    </citation>
    <scope>NUCLEOTIDE SEQUENCE [LARGE SCALE GENOMIC DNA]</scope>
    <source>
        <strain evidence="2">NP_8</strain>
    </source>
</reference>
<dbReference type="Proteomes" id="UP000318834">
    <property type="component" value="Unassembled WGS sequence"/>
</dbReference>
<comment type="caution">
    <text evidence="2">The sequence shown here is derived from an EMBL/GenBank/DDBJ whole genome shotgun (WGS) entry which is preliminary data.</text>
</comment>
<dbReference type="InterPro" id="IPR050177">
    <property type="entry name" value="Lipid_A_modif_metabolic_enz"/>
</dbReference>
<dbReference type="AlphaFoldDB" id="A0A537IVB0"/>
<dbReference type="Pfam" id="PF01370">
    <property type="entry name" value="Epimerase"/>
    <property type="match status" value="1"/>
</dbReference>
<protein>
    <submittedName>
        <fullName evidence="2">SDR family oxidoreductase</fullName>
    </submittedName>
</protein>